<keyword evidence="5" id="KW-1185">Reference proteome</keyword>
<organism evidence="4 5">
    <name type="scientific">Ancylobacter oerskovii</name>
    <dbReference type="NCBI Taxonomy" id="459519"/>
    <lineage>
        <taxon>Bacteria</taxon>
        <taxon>Pseudomonadati</taxon>
        <taxon>Pseudomonadota</taxon>
        <taxon>Alphaproteobacteria</taxon>
        <taxon>Hyphomicrobiales</taxon>
        <taxon>Xanthobacteraceae</taxon>
        <taxon>Ancylobacter</taxon>
    </lineage>
</organism>
<comment type="catalytic activity">
    <reaction evidence="2">
        <text>2 GTP = 3',3'-c-di-GMP + 2 diphosphate</text>
        <dbReference type="Rhea" id="RHEA:24898"/>
        <dbReference type="ChEBI" id="CHEBI:33019"/>
        <dbReference type="ChEBI" id="CHEBI:37565"/>
        <dbReference type="ChEBI" id="CHEBI:58805"/>
        <dbReference type="EC" id="2.7.7.65"/>
    </reaction>
</comment>
<dbReference type="InterPro" id="IPR050469">
    <property type="entry name" value="Diguanylate_Cyclase"/>
</dbReference>
<evidence type="ECO:0000256" key="1">
    <source>
        <dbReference type="ARBA" id="ARBA00012528"/>
    </source>
</evidence>
<keyword evidence="4" id="KW-0808">Transferase</keyword>
<sequence>MFRWVDDSAEPLLVIDLQALDVVALAPKARRALDLPPDAALPLPLAGVLAPDARLAELLQSPPAAAQKLPLRPLHADRPVEGAVRRLTDRHVLVSLNATPEGTLQDRMTDILNELPVAIEIYDENLNAIFYNRMSDDLFLYEEKVVLHHDEWWELGFPDPAQRAAAFAEWQQKFARLRDEPDSIQFSEWSVRCRDGSTRIVQFRYRRVGGVYVLALWDVTSERETAEQLRMLAGSDPLTGLWNRRRLLDAGAAAMDDSAGDGAPCSLLLIDIDHFKQINDRHGHGAGDAVLQGVAQRSLAQLRAADLMARIGGEEFAVLLPATSTDEAGQVAARLQEAIRQPVVLEGGLRLHVTVSIGLVNAAGETDFPALMERCDRALYRAKQDGRDRIVTDAP</sequence>
<dbReference type="InterPro" id="IPR043128">
    <property type="entry name" value="Rev_trsase/Diguanyl_cyclase"/>
</dbReference>
<protein>
    <recommendedName>
        <fullName evidence="1">diguanylate cyclase</fullName>
        <ecNumber evidence="1">2.7.7.65</ecNumber>
    </recommendedName>
</protein>
<dbReference type="RefSeq" id="WP_213350928.1">
    <property type="nucleotide sequence ID" value="NZ_JAHBGB010000002.1"/>
</dbReference>
<dbReference type="GO" id="GO:0052621">
    <property type="term" value="F:diguanylate cyclase activity"/>
    <property type="evidence" value="ECO:0007669"/>
    <property type="project" value="UniProtKB-EC"/>
</dbReference>
<dbReference type="PANTHER" id="PTHR45138:SF9">
    <property type="entry name" value="DIGUANYLATE CYCLASE DGCM-RELATED"/>
    <property type="match status" value="1"/>
</dbReference>
<accession>A0ABW4YWS8</accession>
<dbReference type="InterPro" id="IPR000160">
    <property type="entry name" value="GGDEF_dom"/>
</dbReference>
<dbReference type="PANTHER" id="PTHR45138">
    <property type="entry name" value="REGULATORY COMPONENTS OF SENSORY TRANSDUCTION SYSTEM"/>
    <property type="match status" value="1"/>
</dbReference>
<evidence type="ECO:0000259" key="3">
    <source>
        <dbReference type="PROSITE" id="PS50887"/>
    </source>
</evidence>
<dbReference type="SUPFAM" id="SSF55785">
    <property type="entry name" value="PYP-like sensor domain (PAS domain)"/>
    <property type="match status" value="1"/>
</dbReference>
<feature type="domain" description="GGDEF" evidence="3">
    <location>
        <begin position="263"/>
        <end position="395"/>
    </location>
</feature>
<dbReference type="CDD" id="cd01949">
    <property type="entry name" value="GGDEF"/>
    <property type="match status" value="1"/>
</dbReference>
<evidence type="ECO:0000313" key="4">
    <source>
        <dbReference type="EMBL" id="MFD2140604.1"/>
    </source>
</evidence>
<dbReference type="SMART" id="SM00267">
    <property type="entry name" value="GGDEF"/>
    <property type="match status" value="1"/>
</dbReference>
<reference evidence="5" key="1">
    <citation type="journal article" date="2019" name="Int. J. Syst. Evol. Microbiol.">
        <title>The Global Catalogue of Microorganisms (GCM) 10K type strain sequencing project: providing services to taxonomists for standard genome sequencing and annotation.</title>
        <authorList>
            <consortium name="The Broad Institute Genomics Platform"/>
            <consortium name="The Broad Institute Genome Sequencing Center for Infectious Disease"/>
            <person name="Wu L."/>
            <person name="Ma J."/>
        </authorList>
    </citation>
    <scope>NUCLEOTIDE SEQUENCE [LARGE SCALE GENOMIC DNA]</scope>
    <source>
        <strain evidence="5">CCM 7435</strain>
    </source>
</reference>
<dbReference type="EC" id="2.7.7.65" evidence="1"/>
<keyword evidence="4" id="KW-0548">Nucleotidyltransferase</keyword>
<dbReference type="PROSITE" id="PS50887">
    <property type="entry name" value="GGDEF"/>
    <property type="match status" value="1"/>
</dbReference>
<comment type="caution">
    <text evidence="4">The sequence shown here is derived from an EMBL/GenBank/DDBJ whole genome shotgun (WGS) entry which is preliminary data.</text>
</comment>
<dbReference type="NCBIfam" id="TIGR00254">
    <property type="entry name" value="GGDEF"/>
    <property type="match status" value="1"/>
</dbReference>
<dbReference type="InterPro" id="IPR029787">
    <property type="entry name" value="Nucleotide_cyclase"/>
</dbReference>
<dbReference type="InterPro" id="IPR035965">
    <property type="entry name" value="PAS-like_dom_sf"/>
</dbReference>
<name>A0ABW4YWS8_9HYPH</name>
<dbReference type="EMBL" id="JBHUHD010000001">
    <property type="protein sequence ID" value="MFD2140604.1"/>
    <property type="molecule type" value="Genomic_DNA"/>
</dbReference>
<gene>
    <name evidence="4" type="ORF">ACFSNC_09355</name>
</gene>
<dbReference type="Gene3D" id="3.30.70.270">
    <property type="match status" value="1"/>
</dbReference>
<dbReference type="Proteomes" id="UP001597299">
    <property type="component" value="Unassembled WGS sequence"/>
</dbReference>
<dbReference type="SUPFAM" id="SSF55073">
    <property type="entry name" value="Nucleotide cyclase"/>
    <property type="match status" value="1"/>
</dbReference>
<proteinExistence type="predicted"/>
<evidence type="ECO:0000256" key="2">
    <source>
        <dbReference type="ARBA" id="ARBA00034247"/>
    </source>
</evidence>
<evidence type="ECO:0000313" key="5">
    <source>
        <dbReference type="Proteomes" id="UP001597299"/>
    </source>
</evidence>
<dbReference type="Pfam" id="PF00990">
    <property type="entry name" value="GGDEF"/>
    <property type="match status" value="1"/>
</dbReference>
<dbReference type="Gene3D" id="3.30.450.20">
    <property type="entry name" value="PAS domain"/>
    <property type="match status" value="1"/>
</dbReference>